<dbReference type="OrthoDB" id="4061572at2759"/>
<reference key="2">
    <citation type="submission" date="2011-08" db="EMBL/GenBank/DDBJ databases">
        <title>Genome sequence of Naumovozyma castellii.</title>
        <authorList>
            <person name="Gordon J.L."/>
            <person name="Armisen D."/>
            <person name="Proux-Wera E."/>
            <person name="OhEigeartaigh S.S."/>
            <person name="Byrne K.P."/>
            <person name="Wolfe K.H."/>
        </authorList>
    </citation>
    <scope>NUCLEOTIDE SEQUENCE</scope>
    <source>
        <strain>Type strain:CBS 4309</strain>
    </source>
</reference>
<evidence type="ECO:0000313" key="2">
    <source>
        <dbReference type="EMBL" id="CCC67222.1"/>
    </source>
</evidence>
<gene>
    <name evidence="2" type="primary">NCAS0A06640</name>
    <name evidence="2" type="ordered locus">NCAS_0A06640</name>
</gene>
<dbReference type="HOGENOM" id="CLU_072832_0_0_1"/>
<dbReference type="KEGG" id="ncs:NCAS_0A06640"/>
<organism evidence="2 3">
    <name type="scientific">Naumovozyma castellii</name>
    <name type="common">Yeast</name>
    <name type="synonym">Saccharomyces castellii</name>
    <dbReference type="NCBI Taxonomy" id="27288"/>
    <lineage>
        <taxon>Eukaryota</taxon>
        <taxon>Fungi</taxon>
        <taxon>Dikarya</taxon>
        <taxon>Ascomycota</taxon>
        <taxon>Saccharomycotina</taxon>
        <taxon>Saccharomycetes</taxon>
        <taxon>Saccharomycetales</taxon>
        <taxon>Saccharomycetaceae</taxon>
        <taxon>Naumovozyma</taxon>
    </lineage>
</organism>
<dbReference type="EMBL" id="HE576752">
    <property type="protein sequence ID" value="CCC67222.1"/>
    <property type="molecule type" value="Genomic_DNA"/>
</dbReference>
<dbReference type="Pfam" id="PF12550">
    <property type="entry name" value="GCR1_C"/>
    <property type="match status" value="1"/>
</dbReference>
<dbReference type="OMA" id="KIRTYQR"/>
<proteinExistence type="predicted"/>
<reference evidence="2 3" key="1">
    <citation type="journal article" date="2011" name="Proc. Natl. Acad. Sci. U.S.A.">
        <title>Evolutionary erosion of yeast sex chromosomes by mating-type switching accidents.</title>
        <authorList>
            <person name="Gordon J.L."/>
            <person name="Armisen D."/>
            <person name="Proux-Wera E."/>
            <person name="Oheigeartaigh S.S."/>
            <person name="Byrne K.P."/>
            <person name="Wolfe K.H."/>
        </authorList>
    </citation>
    <scope>NUCLEOTIDE SEQUENCE [LARGE SCALE GENOMIC DNA]</scope>
    <source>
        <strain evidence="3">ATCC 76901 / BCRC 22586 / CBS 4309 / NBRC 1992 / NRRL Y-12630</strain>
    </source>
</reference>
<evidence type="ECO:0000259" key="1">
    <source>
        <dbReference type="Pfam" id="PF12550"/>
    </source>
</evidence>
<dbReference type="Proteomes" id="UP000001640">
    <property type="component" value="Chromosome 1"/>
</dbReference>
<dbReference type="AlphaFoldDB" id="G0V6X5"/>
<dbReference type="RefSeq" id="XP_003673604.1">
    <property type="nucleotide sequence ID" value="XM_003673556.1"/>
</dbReference>
<feature type="domain" description="Transcription activator GCR1-like" evidence="1">
    <location>
        <begin position="168"/>
        <end position="244"/>
    </location>
</feature>
<evidence type="ECO:0000313" key="3">
    <source>
        <dbReference type="Proteomes" id="UP000001640"/>
    </source>
</evidence>
<protein>
    <recommendedName>
        <fullName evidence="1">Transcription activator GCR1-like domain-containing protein</fullName>
    </recommendedName>
</protein>
<accession>G0V6X5</accession>
<dbReference type="eggNOG" id="ENOG502S2V7">
    <property type="taxonomic scope" value="Eukaryota"/>
</dbReference>
<keyword evidence="3" id="KW-1185">Reference proteome</keyword>
<name>G0V6X5_NAUCA</name>
<sequence>MSDKDFLNQVNMNEIINQFKERIDILKESWDHFTCENKQAIEQGNLDAFENMVSTIQSQNANILIDLNLMKKYFNIDDGYVNNLFGQAELNQEEINDISIDIETPPEQLDSLQSWESEDSTDIDQDIVQTRPTKNFHGVRHTENNRRSKKYAFQKNIACDQRDKIVIDLVEYPSTIKDLVVDFETVVFPQLKYLQRSMGKKALRNIAKLRTVQRRKSLVRAIHDISTLYNLSLEEVINIFETIRENGGKSVAWMYNNKAHVLQTVQDLLK</sequence>
<dbReference type="InParanoid" id="G0V6X5"/>
<dbReference type="GeneID" id="96900702"/>
<dbReference type="InterPro" id="IPR022210">
    <property type="entry name" value="TF_GCR1-like"/>
</dbReference>